<dbReference type="PANTHER" id="PTHR36433">
    <property type="entry name" value="HYPOTHETICAL CYTOSOLIC PROTEIN"/>
    <property type="match status" value="1"/>
</dbReference>
<dbReference type="InterPro" id="IPR036166">
    <property type="entry name" value="YxeA-like_sf"/>
</dbReference>
<comment type="caution">
    <text evidence="1">The sequence shown here is derived from an EMBL/GenBank/DDBJ whole genome shotgun (WGS) entry which is preliminary data.</text>
</comment>
<dbReference type="PANTHER" id="PTHR36433:SF2">
    <property type="entry name" value="YXEA FAMILY PROTEIN"/>
    <property type="match status" value="1"/>
</dbReference>
<gene>
    <name evidence="1" type="ORF">PPOP_0148</name>
</gene>
<evidence type="ECO:0000313" key="2">
    <source>
        <dbReference type="Proteomes" id="UP000029453"/>
    </source>
</evidence>
<dbReference type="RefSeq" id="WP_006284042.1">
    <property type="nucleotide sequence ID" value="NZ_BALG01000009.1"/>
</dbReference>
<dbReference type="AlphaFoldDB" id="M9LF36"/>
<proteinExistence type="predicted"/>
<dbReference type="SUPFAM" id="SSF159121">
    <property type="entry name" value="BC4932-like"/>
    <property type="match status" value="1"/>
</dbReference>
<dbReference type="Pfam" id="PF06486">
    <property type="entry name" value="DUF1093"/>
    <property type="match status" value="1"/>
</dbReference>
<organism evidence="1 2">
    <name type="scientific">Paenibacillus popilliae ATCC 14706</name>
    <dbReference type="NCBI Taxonomy" id="1212764"/>
    <lineage>
        <taxon>Bacteria</taxon>
        <taxon>Bacillati</taxon>
        <taxon>Bacillota</taxon>
        <taxon>Bacilli</taxon>
        <taxon>Bacillales</taxon>
        <taxon>Paenibacillaceae</taxon>
        <taxon>Paenibacillus</taxon>
    </lineage>
</organism>
<accession>M9LF36</accession>
<dbReference type="Proteomes" id="UP000029453">
    <property type="component" value="Unassembled WGS sequence"/>
</dbReference>
<protein>
    <submittedName>
        <fullName evidence="1">Uncharacterized protein conserved in bacteria</fullName>
    </submittedName>
</protein>
<dbReference type="EMBL" id="BALG01000009">
    <property type="protein sequence ID" value="GAC40820.1"/>
    <property type="molecule type" value="Genomic_DNA"/>
</dbReference>
<evidence type="ECO:0000313" key="1">
    <source>
        <dbReference type="EMBL" id="GAC40820.1"/>
    </source>
</evidence>
<reference evidence="1 2" key="1">
    <citation type="submission" date="2012-10" db="EMBL/GenBank/DDBJ databases">
        <title>Draft Genome Sequence of Paenibacillus popilliae ATCC 14706T.</title>
        <authorList>
            <person name="Iiyama K."/>
            <person name="Mori K."/>
            <person name="Mon H."/>
            <person name="Chieda Y."/>
            <person name="Lee J.M."/>
            <person name="Kusakabe T."/>
            <person name="Tashiro K."/>
            <person name="Asano S."/>
            <person name="Yasunaga-Aoki C."/>
            <person name="Shimizu S."/>
        </authorList>
    </citation>
    <scope>NUCLEOTIDE SEQUENCE [LARGE SCALE GENOMIC DNA]</scope>
    <source>
        <strain evidence="1 2">ATCC 14706</strain>
    </source>
</reference>
<dbReference type="InterPro" id="IPR006542">
    <property type="entry name" value="DUF1093"/>
</dbReference>
<sequence>MTAYDEHGNEATVSFSAHKNLRLDSFLLLYVKDDKEGSGIRQIGRYDEITKEAIPAKAREKLRVE</sequence>
<dbReference type="Gene3D" id="2.40.50.480">
    <property type="match status" value="1"/>
</dbReference>
<name>M9LF36_PAEPP</name>
<dbReference type="OrthoDB" id="8719215at2"/>
<keyword evidence="2" id="KW-1185">Reference proteome</keyword>